<sequence length="65" mass="7939">MHNLNIIDSEFTDKLVQMAKYRNRLVHLYWDLDPEATYRILHENIDDLKRFQDVVVDFLNKKVFT</sequence>
<dbReference type="Pfam" id="PF01934">
    <property type="entry name" value="HepT-like"/>
    <property type="match status" value="1"/>
</dbReference>
<evidence type="ECO:0000256" key="1">
    <source>
        <dbReference type="ARBA" id="ARBA00022649"/>
    </source>
</evidence>
<dbReference type="GO" id="GO:0110001">
    <property type="term" value="C:toxin-antitoxin complex"/>
    <property type="evidence" value="ECO:0007669"/>
    <property type="project" value="InterPro"/>
</dbReference>
<evidence type="ECO:0000256" key="3">
    <source>
        <dbReference type="ARBA" id="ARBA00022801"/>
    </source>
</evidence>
<evidence type="ECO:0000256" key="4">
    <source>
        <dbReference type="ARBA" id="ARBA00024207"/>
    </source>
</evidence>
<dbReference type="InterPro" id="IPR008201">
    <property type="entry name" value="HepT-like"/>
</dbReference>
<keyword evidence="1" id="KW-1277">Toxin-antitoxin system</keyword>
<proteinExistence type="inferred from homology"/>
<protein>
    <recommendedName>
        <fullName evidence="6">DUF86 domain-containing protein</fullName>
    </recommendedName>
</protein>
<comment type="similarity">
    <text evidence="4">Belongs to the HepT RNase toxin family.</text>
</comment>
<dbReference type="InterPro" id="IPR052379">
    <property type="entry name" value="Type_VII_TA_RNase"/>
</dbReference>
<dbReference type="Gene3D" id="1.20.120.580">
    <property type="entry name" value="bsu32300-like"/>
    <property type="match status" value="1"/>
</dbReference>
<evidence type="ECO:0000313" key="5">
    <source>
        <dbReference type="EMBL" id="KKL81478.1"/>
    </source>
</evidence>
<gene>
    <name evidence="5" type="ORF">LCGC14_1994350</name>
</gene>
<dbReference type="InterPro" id="IPR037038">
    <property type="entry name" value="HepT-like_sf"/>
</dbReference>
<dbReference type="GO" id="GO:0016787">
    <property type="term" value="F:hydrolase activity"/>
    <property type="evidence" value="ECO:0007669"/>
    <property type="project" value="UniProtKB-KW"/>
</dbReference>
<evidence type="ECO:0000256" key="2">
    <source>
        <dbReference type="ARBA" id="ARBA00022722"/>
    </source>
</evidence>
<name>A0A0F9F5C6_9ZZZZ</name>
<dbReference type="PANTHER" id="PTHR33397">
    <property type="entry name" value="UPF0331 PROTEIN YUTE"/>
    <property type="match status" value="1"/>
</dbReference>
<keyword evidence="2" id="KW-0540">Nuclease</keyword>
<dbReference type="EMBL" id="LAZR01022549">
    <property type="protein sequence ID" value="KKL81478.1"/>
    <property type="molecule type" value="Genomic_DNA"/>
</dbReference>
<organism evidence="5">
    <name type="scientific">marine sediment metagenome</name>
    <dbReference type="NCBI Taxonomy" id="412755"/>
    <lineage>
        <taxon>unclassified sequences</taxon>
        <taxon>metagenomes</taxon>
        <taxon>ecological metagenomes</taxon>
    </lineage>
</organism>
<accession>A0A0F9F5C6</accession>
<dbReference type="AlphaFoldDB" id="A0A0F9F5C6"/>
<dbReference type="GO" id="GO:0004540">
    <property type="term" value="F:RNA nuclease activity"/>
    <property type="evidence" value="ECO:0007669"/>
    <property type="project" value="InterPro"/>
</dbReference>
<comment type="caution">
    <text evidence="5">The sequence shown here is derived from an EMBL/GenBank/DDBJ whole genome shotgun (WGS) entry which is preliminary data.</text>
</comment>
<dbReference type="PANTHER" id="PTHR33397:SF5">
    <property type="entry name" value="RNASE YUTE-RELATED"/>
    <property type="match status" value="1"/>
</dbReference>
<evidence type="ECO:0008006" key="6">
    <source>
        <dbReference type="Google" id="ProtNLM"/>
    </source>
</evidence>
<keyword evidence="3" id="KW-0378">Hydrolase</keyword>
<reference evidence="5" key="1">
    <citation type="journal article" date="2015" name="Nature">
        <title>Complex archaea that bridge the gap between prokaryotes and eukaryotes.</title>
        <authorList>
            <person name="Spang A."/>
            <person name="Saw J.H."/>
            <person name="Jorgensen S.L."/>
            <person name="Zaremba-Niedzwiedzka K."/>
            <person name="Martijn J."/>
            <person name="Lind A.E."/>
            <person name="van Eijk R."/>
            <person name="Schleper C."/>
            <person name="Guy L."/>
            <person name="Ettema T.J."/>
        </authorList>
    </citation>
    <scope>NUCLEOTIDE SEQUENCE</scope>
</reference>